<keyword evidence="2" id="KW-1133">Transmembrane helix</keyword>
<dbReference type="EMBL" id="BAAANT010000027">
    <property type="protein sequence ID" value="GAA2149689.1"/>
    <property type="molecule type" value="Genomic_DNA"/>
</dbReference>
<feature type="transmembrane region" description="Helical" evidence="2">
    <location>
        <begin position="159"/>
        <end position="181"/>
    </location>
</feature>
<evidence type="ECO:0000256" key="1">
    <source>
        <dbReference type="ARBA" id="ARBA00005801"/>
    </source>
</evidence>
<keyword evidence="5" id="KW-1185">Reference proteome</keyword>
<feature type="transmembrane region" description="Helical" evidence="2">
    <location>
        <begin position="234"/>
        <end position="253"/>
    </location>
</feature>
<organism evidence="4 5">
    <name type="scientific">Kitasatospora kazusensis</name>
    <dbReference type="NCBI Taxonomy" id="407974"/>
    <lineage>
        <taxon>Bacteria</taxon>
        <taxon>Bacillati</taxon>
        <taxon>Actinomycetota</taxon>
        <taxon>Actinomycetes</taxon>
        <taxon>Kitasatosporales</taxon>
        <taxon>Streptomycetaceae</taxon>
        <taxon>Kitasatospora</taxon>
    </lineage>
</organism>
<feature type="transmembrane region" description="Helical" evidence="2">
    <location>
        <begin position="135"/>
        <end position="152"/>
    </location>
</feature>
<sequence length="254" mass="25076">MLQRVVEAAGRTAVGSAQAGGGGTMIGALIGTAVGLAASPVLRAAAARYSVPYGEPLQVCCPRGRYRLPPSGSCPGCGQRGGPRAGLVELAAAGAGAAIGAAAHWPVAPVLVWAGLFGVVLGFVDAAVFRLPDALTLPLAAGTAVLLVTAGLTEHQGGVLLRCLYAGLAFGACYGALALLAPMGFGDAKLAPSLGALLGWYGWHTVLAGFFYGFLLAALWGGALLLAGRSGRGASIAFGPAMLLGALLAVLTAV</sequence>
<dbReference type="Pfam" id="PF01478">
    <property type="entry name" value="Peptidase_A24"/>
    <property type="match status" value="1"/>
</dbReference>
<keyword evidence="2" id="KW-0812">Transmembrane</keyword>
<dbReference type="PANTHER" id="PTHR30487">
    <property type="entry name" value="TYPE 4 PREPILIN-LIKE PROTEINS LEADER PEPTIDE-PROCESSING ENZYME"/>
    <property type="match status" value="1"/>
</dbReference>
<proteinExistence type="inferred from homology"/>
<evidence type="ECO:0000313" key="4">
    <source>
        <dbReference type="EMBL" id="GAA2149689.1"/>
    </source>
</evidence>
<dbReference type="InterPro" id="IPR000045">
    <property type="entry name" value="Prepilin_IV_endopep_pep"/>
</dbReference>
<comment type="caution">
    <text evidence="4">The sequence shown here is derived from an EMBL/GenBank/DDBJ whole genome shotgun (WGS) entry which is preliminary data.</text>
</comment>
<gene>
    <name evidence="4" type="ORF">GCM10009760_43120</name>
</gene>
<feature type="transmembrane region" description="Helical" evidence="2">
    <location>
        <begin position="110"/>
        <end position="129"/>
    </location>
</feature>
<dbReference type="InterPro" id="IPR050882">
    <property type="entry name" value="Prepilin_peptidase/N-MTase"/>
</dbReference>
<comment type="similarity">
    <text evidence="1">Belongs to the peptidase A24 family.</text>
</comment>
<dbReference type="PANTHER" id="PTHR30487:SF0">
    <property type="entry name" value="PREPILIN LEADER PEPTIDASE_N-METHYLTRANSFERASE-RELATED"/>
    <property type="match status" value="1"/>
</dbReference>
<feature type="domain" description="Prepilin type IV endopeptidase peptidase" evidence="3">
    <location>
        <begin position="117"/>
        <end position="221"/>
    </location>
</feature>
<evidence type="ECO:0000256" key="2">
    <source>
        <dbReference type="SAM" id="Phobius"/>
    </source>
</evidence>
<dbReference type="Proteomes" id="UP001422759">
    <property type="component" value="Unassembled WGS sequence"/>
</dbReference>
<protein>
    <submittedName>
        <fullName evidence="4">A24 family peptidase</fullName>
    </submittedName>
</protein>
<feature type="transmembrane region" description="Helical" evidence="2">
    <location>
        <begin position="201"/>
        <end position="227"/>
    </location>
</feature>
<evidence type="ECO:0000259" key="3">
    <source>
        <dbReference type="Pfam" id="PF01478"/>
    </source>
</evidence>
<accession>A0ABN2ZXN4</accession>
<evidence type="ECO:0000313" key="5">
    <source>
        <dbReference type="Proteomes" id="UP001422759"/>
    </source>
</evidence>
<reference evidence="4 5" key="1">
    <citation type="journal article" date="2019" name="Int. J. Syst. Evol. Microbiol.">
        <title>The Global Catalogue of Microorganisms (GCM) 10K type strain sequencing project: providing services to taxonomists for standard genome sequencing and annotation.</title>
        <authorList>
            <consortium name="The Broad Institute Genomics Platform"/>
            <consortium name="The Broad Institute Genome Sequencing Center for Infectious Disease"/>
            <person name="Wu L."/>
            <person name="Ma J."/>
        </authorList>
    </citation>
    <scope>NUCLEOTIDE SEQUENCE [LARGE SCALE GENOMIC DNA]</scope>
    <source>
        <strain evidence="4 5">JCM 14560</strain>
    </source>
</reference>
<dbReference type="Gene3D" id="1.20.120.1220">
    <property type="match status" value="1"/>
</dbReference>
<keyword evidence="2" id="KW-0472">Membrane</keyword>
<name>A0ABN2ZXN4_9ACTN</name>